<evidence type="ECO:0000256" key="2">
    <source>
        <dbReference type="ARBA" id="ARBA00004687"/>
    </source>
</evidence>
<gene>
    <name evidence="11" type="ORF">BJ972_000091</name>
</gene>
<evidence type="ECO:0000256" key="7">
    <source>
        <dbReference type="ARBA" id="ARBA00022824"/>
    </source>
</evidence>
<evidence type="ECO:0000256" key="3">
    <source>
        <dbReference type="ARBA" id="ARBA00022502"/>
    </source>
</evidence>
<evidence type="ECO:0008006" key="13">
    <source>
        <dbReference type="Google" id="ProtNLM"/>
    </source>
</evidence>
<dbReference type="AlphaFoldDB" id="A0A852RZV4"/>
<evidence type="ECO:0000313" key="11">
    <source>
        <dbReference type="EMBL" id="NYD65572.1"/>
    </source>
</evidence>
<feature type="transmembrane region" description="Helical" evidence="10">
    <location>
        <begin position="32"/>
        <end position="56"/>
    </location>
</feature>
<dbReference type="PANTHER" id="PTHR12468">
    <property type="entry name" value="GPI MANNOSYLTRANSFERASE 2"/>
    <property type="match status" value="1"/>
</dbReference>
<evidence type="ECO:0000256" key="9">
    <source>
        <dbReference type="ARBA" id="ARBA00023136"/>
    </source>
</evidence>
<feature type="transmembrane region" description="Helical" evidence="10">
    <location>
        <begin position="125"/>
        <end position="148"/>
    </location>
</feature>
<keyword evidence="3" id="KW-0337">GPI-anchor biosynthesis</keyword>
<sequence length="413" mass="45814">MTVTTPGRASRLPWYRAPLPARAVARIRLVPWWLRVLVVYVLARAVTTVFLLVLAAEQPTNAWTAASPSYAEFANIWDARWYGFIAFSGYPSELPLDDTGHVAENAWAFMPVYPFLVRAVMLVTWLPWDVASVVVSVIAGLGAALVFYRLMSRVLDADRALFATVLFSVAPVAPIFQVGYAESLFLFFLLLALLLLVDRRYGWLFPVIAVMSFTRPGALPLALALGLHVIYRWFTSERDPFPVRERIAAASVTLFAGLAGVAWLGIAAIATGSLTAYTDTELAWRAPYIGRVELIPFTAWFQSADWWLGQPLGTIVVIALIVLFGLALLSPAVRRLGIDLRLWLLSYALYLLAVFFPQSSVFRLLLPMSPMLGALAVPRALLYRVAAVAGCIVLQWGWLLLCWRIDGADWTPP</sequence>
<evidence type="ECO:0000256" key="10">
    <source>
        <dbReference type="SAM" id="Phobius"/>
    </source>
</evidence>
<comment type="pathway">
    <text evidence="2">Glycolipid biosynthesis; glycosylphosphatidylinositol-anchor biosynthesis.</text>
</comment>
<feature type="transmembrane region" description="Helical" evidence="10">
    <location>
        <begin position="381"/>
        <end position="403"/>
    </location>
</feature>
<feature type="transmembrane region" description="Helical" evidence="10">
    <location>
        <begin position="342"/>
        <end position="361"/>
    </location>
</feature>
<evidence type="ECO:0000256" key="1">
    <source>
        <dbReference type="ARBA" id="ARBA00004477"/>
    </source>
</evidence>
<name>A0A852RZV4_9MICO</name>
<dbReference type="GO" id="GO:0031501">
    <property type="term" value="C:mannosyltransferase complex"/>
    <property type="evidence" value="ECO:0007669"/>
    <property type="project" value="TreeGrafter"/>
</dbReference>
<dbReference type="GO" id="GO:0000009">
    <property type="term" value="F:alpha-1,6-mannosyltransferase activity"/>
    <property type="evidence" value="ECO:0007669"/>
    <property type="project" value="InterPro"/>
</dbReference>
<comment type="caution">
    <text evidence="11">The sequence shown here is derived from an EMBL/GenBank/DDBJ whole genome shotgun (WGS) entry which is preliminary data.</text>
</comment>
<feature type="transmembrane region" description="Helical" evidence="10">
    <location>
        <begin position="213"/>
        <end position="234"/>
    </location>
</feature>
<feature type="transmembrane region" description="Helical" evidence="10">
    <location>
        <begin position="307"/>
        <end position="330"/>
    </location>
</feature>
<keyword evidence="4" id="KW-0328">Glycosyltransferase</keyword>
<organism evidence="11 12">
    <name type="scientific">Agromyces atrinae</name>
    <dbReference type="NCBI Taxonomy" id="592376"/>
    <lineage>
        <taxon>Bacteria</taxon>
        <taxon>Bacillati</taxon>
        <taxon>Actinomycetota</taxon>
        <taxon>Actinomycetes</taxon>
        <taxon>Micrococcales</taxon>
        <taxon>Microbacteriaceae</taxon>
        <taxon>Agromyces</taxon>
    </lineage>
</organism>
<evidence type="ECO:0000313" key="12">
    <source>
        <dbReference type="Proteomes" id="UP000581087"/>
    </source>
</evidence>
<dbReference type="PANTHER" id="PTHR12468:SF2">
    <property type="entry name" value="GPI MANNOSYLTRANSFERASE 2"/>
    <property type="match status" value="1"/>
</dbReference>
<accession>A0A852RZV4</accession>
<dbReference type="EMBL" id="JACCBI010000001">
    <property type="protein sequence ID" value="NYD65572.1"/>
    <property type="molecule type" value="Genomic_DNA"/>
</dbReference>
<feature type="transmembrane region" description="Helical" evidence="10">
    <location>
        <begin position="246"/>
        <end position="270"/>
    </location>
</feature>
<feature type="transmembrane region" description="Helical" evidence="10">
    <location>
        <begin position="160"/>
        <end position="178"/>
    </location>
</feature>
<dbReference type="GO" id="GO:0016020">
    <property type="term" value="C:membrane"/>
    <property type="evidence" value="ECO:0007669"/>
    <property type="project" value="GOC"/>
</dbReference>
<evidence type="ECO:0000256" key="5">
    <source>
        <dbReference type="ARBA" id="ARBA00022679"/>
    </source>
</evidence>
<protein>
    <recommendedName>
        <fullName evidence="13">DUF2029 domain-containing protein</fullName>
    </recommendedName>
</protein>
<dbReference type="Proteomes" id="UP000581087">
    <property type="component" value="Unassembled WGS sequence"/>
</dbReference>
<keyword evidence="9 10" id="KW-0472">Membrane</keyword>
<evidence type="ECO:0000256" key="4">
    <source>
        <dbReference type="ARBA" id="ARBA00022676"/>
    </source>
</evidence>
<proteinExistence type="predicted"/>
<dbReference type="InterPro" id="IPR007315">
    <property type="entry name" value="PIG-V/Gpi18"/>
</dbReference>
<keyword evidence="7" id="KW-0256">Endoplasmic reticulum</keyword>
<dbReference type="GO" id="GO:0006506">
    <property type="term" value="P:GPI anchor biosynthetic process"/>
    <property type="evidence" value="ECO:0007669"/>
    <property type="project" value="UniProtKB-UniPathway"/>
</dbReference>
<comment type="subcellular location">
    <subcellularLocation>
        <location evidence="1">Endoplasmic reticulum membrane</location>
        <topology evidence="1">Multi-pass membrane protein</topology>
    </subcellularLocation>
</comment>
<dbReference type="UniPathway" id="UPA00196"/>
<evidence type="ECO:0000256" key="6">
    <source>
        <dbReference type="ARBA" id="ARBA00022692"/>
    </source>
</evidence>
<keyword evidence="6 10" id="KW-0812">Transmembrane</keyword>
<dbReference type="RefSeq" id="WP_241830910.1">
    <property type="nucleotide sequence ID" value="NZ_JACCBI010000001.1"/>
</dbReference>
<keyword evidence="8 10" id="KW-1133">Transmembrane helix</keyword>
<keyword evidence="5" id="KW-0808">Transferase</keyword>
<evidence type="ECO:0000256" key="8">
    <source>
        <dbReference type="ARBA" id="ARBA00022989"/>
    </source>
</evidence>
<reference evidence="11 12" key="1">
    <citation type="submission" date="2020-07" db="EMBL/GenBank/DDBJ databases">
        <title>Sequencing the genomes of 1000 actinobacteria strains.</title>
        <authorList>
            <person name="Klenk H.-P."/>
        </authorList>
    </citation>
    <scope>NUCLEOTIDE SEQUENCE [LARGE SCALE GENOMIC DNA]</scope>
    <source>
        <strain evidence="11 12">DSM 23870</strain>
    </source>
</reference>
<dbReference type="GO" id="GO:0004376">
    <property type="term" value="F:GPI mannosyltransferase activity"/>
    <property type="evidence" value="ECO:0007669"/>
    <property type="project" value="InterPro"/>
</dbReference>